<accession>A0A0C3LXK8</accession>
<feature type="compositionally biased region" description="Pro residues" evidence="1">
    <location>
        <begin position="11"/>
        <end position="27"/>
    </location>
</feature>
<reference evidence="3" key="2">
    <citation type="submission" date="2015-01" db="EMBL/GenBank/DDBJ databases">
        <title>Evolutionary Origins and Diversification of the Mycorrhizal Mutualists.</title>
        <authorList>
            <consortium name="DOE Joint Genome Institute"/>
            <consortium name="Mycorrhizal Genomics Consortium"/>
            <person name="Kohler A."/>
            <person name="Kuo A."/>
            <person name="Nagy L.G."/>
            <person name="Floudas D."/>
            <person name="Copeland A."/>
            <person name="Barry K.W."/>
            <person name="Cichocki N."/>
            <person name="Veneault-Fourrey C."/>
            <person name="LaButti K."/>
            <person name="Lindquist E.A."/>
            <person name="Lipzen A."/>
            <person name="Lundell T."/>
            <person name="Morin E."/>
            <person name="Murat C."/>
            <person name="Riley R."/>
            <person name="Ohm R."/>
            <person name="Sun H."/>
            <person name="Tunlid A."/>
            <person name="Henrissat B."/>
            <person name="Grigoriev I.V."/>
            <person name="Hibbett D.S."/>
            <person name="Martin F."/>
        </authorList>
    </citation>
    <scope>NUCLEOTIDE SEQUENCE [LARGE SCALE GENOMIC DNA]</scope>
    <source>
        <strain evidence="3">MUT 4182</strain>
    </source>
</reference>
<gene>
    <name evidence="2" type="ORF">M407DRAFT_24536</name>
</gene>
<reference evidence="2 3" key="1">
    <citation type="submission" date="2014-04" db="EMBL/GenBank/DDBJ databases">
        <authorList>
            <consortium name="DOE Joint Genome Institute"/>
            <person name="Kuo A."/>
            <person name="Girlanda M."/>
            <person name="Perotto S."/>
            <person name="Kohler A."/>
            <person name="Nagy L.G."/>
            <person name="Floudas D."/>
            <person name="Copeland A."/>
            <person name="Barry K.W."/>
            <person name="Cichocki N."/>
            <person name="Veneault-Fourrey C."/>
            <person name="LaButti K."/>
            <person name="Lindquist E.A."/>
            <person name="Lipzen A."/>
            <person name="Lundell T."/>
            <person name="Morin E."/>
            <person name="Murat C."/>
            <person name="Sun H."/>
            <person name="Tunlid A."/>
            <person name="Henrissat B."/>
            <person name="Grigoriev I.V."/>
            <person name="Hibbett D.S."/>
            <person name="Martin F."/>
            <person name="Nordberg H.P."/>
            <person name="Cantor M.N."/>
            <person name="Hua S.X."/>
        </authorList>
    </citation>
    <scope>NUCLEOTIDE SEQUENCE [LARGE SCALE GENOMIC DNA]</scope>
    <source>
        <strain evidence="2 3">MUT 4182</strain>
    </source>
</reference>
<name>A0A0C3LXK8_9AGAM</name>
<feature type="compositionally biased region" description="Low complexity" evidence="1">
    <location>
        <begin position="1"/>
        <end position="10"/>
    </location>
</feature>
<protein>
    <submittedName>
        <fullName evidence="2">Uncharacterized protein</fullName>
    </submittedName>
</protein>
<dbReference type="Proteomes" id="UP000054248">
    <property type="component" value="Unassembled WGS sequence"/>
</dbReference>
<dbReference type="EMBL" id="KN823028">
    <property type="protein sequence ID" value="KIO26207.1"/>
    <property type="molecule type" value="Genomic_DNA"/>
</dbReference>
<dbReference type="AlphaFoldDB" id="A0A0C3LXK8"/>
<proteinExistence type="predicted"/>
<keyword evidence="3" id="KW-1185">Reference proteome</keyword>
<sequence length="102" mass="11302">MPYNPSSSGRAPPPASCPSTEPAPPPSYEADEEMHGLETFRANWMNEIQQRRNENAEVPEDANDDGTRQELEDDVATTSTPREGRDTRRSTKGKGKKVDRSA</sequence>
<dbReference type="HOGENOM" id="CLU_2279522_0_0_1"/>
<evidence type="ECO:0000256" key="1">
    <source>
        <dbReference type="SAM" id="MobiDB-lite"/>
    </source>
</evidence>
<evidence type="ECO:0000313" key="3">
    <source>
        <dbReference type="Proteomes" id="UP000054248"/>
    </source>
</evidence>
<organism evidence="2 3">
    <name type="scientific">Tulasnella calospora MUT 4182</name>
    <dbReference type="NCBI Taxonomy" id="1051891"/>
    <lineage>
        <taxon>Eukaryota</taxon>
        <taxon>Fungi</taxon>
        <taxon>Dikarya</taxon>
        <taxon>Basidiomycota</taxon>
        <taxon>Agaricomycotina</taxon>
        <taxon>Agaricomycetes</taxon>
        <taxon>Cantharellales</taxon>
        <taxon>Tulasnellaceae</taxon>
        <taxon>Tulasnella</taxon>
    </lineage>
</organism>
<feature type="region of interest" description="Disordered" evidence="1">
    <location>
        <begin position="1"/>
        <end position="102"/>
    </location>
</feature>
<evidence type="ECO:0000313" key="2">
    <source>
        <dbReference type="EMBL" id="KIO26207.1"/>
    </source>
</evidence>